<dbReference type="Gene3D" id="3.40.50.1820">
    <property type="entry name" value="alpha/beta hydrolase"/>
    <property type="match status" value="1"/>
</dbReference>
<keyword evidence="2" id="KW-0378">Hydrolase</keyword>
<evidence type="ECO:0000259" key="1">
    <source>
        <dbReference type="Pfam" id="PF00326"/>
    </source>
</evidence>
<reference evidence="2 3" key="1">
    <citation type="submission" date="2019-08" db="EMBL/GenBank/DDBJ databases">
        <title>Bioinformatics analysis of the strain L3 and L5.</title>
        <authorList>
            <person name="Li X."/>
        </authorList>
    </citation>
    <scope>NUCLEOTIDE SEQUENCE [LARGE SCALE GENOMIC DNA]</scope>
    <source>
        <strain evidence="2 3">L5</strain>
    </source>
</reference>
<feature type="domain" description="Peptidase S9 prolyl oligopeptidase catalytic" evidence="1">
    <location>
        <begin position="180"/>
        <end position="318"/>
    </location>
</feature>
<protein>
    <submittedName>
        <fullName evidence="2">Alpha/beta fold hydrolase</fullName>
    </submittedName>
</protein>
<name>A0A7V7G6B3_9GAMM</name>
<dbReference type="EMBL" id="VTPY01000001">
    <property type="protein sequence ID" value="KAA0014543.1"/>
    <property type="molecule type" value="Genomic_DNA"/>
</dbReference>
<dbReference type="GO" id="GO:0006508">
    <property type="term" value="P:proteolysis"/>
    <property type="evidence" value="ECO:0007669"/>
    <property type="project" value="InterPro"/>
</dbReference>
<proteinExistence type="predicted"/>
<keyword evidence="3" id="KW-1185">Reference proteome</keyword>
<dbReference type="Proteomes" id="UP000486760">
    <property type="component" value="Unassembled WGS sequence"/>
</dbReference>
<gene>
    <name evidence="2" type="ORF">F0A17_02530</name>
</gene>
<dbReference type="SUPFAM" id="SSF53474">
    <property type="entry name" value="alpha/beta-Hydrolases"/>
    <property type="match status" value="1"/>
</dbReference>
<dbReference type="AlphaFoldDB" id="A0A7V7G6B3"/>
<comment type="caution">
    <text evidence="2">The sequence shown here is derived from an EMBL/GenBank/DDBJ whole genome shotgun (WGS) entry which is preliminary data.</text>
</comment>
<dbReference type="InterPro" id="IPR001375">
    <property type="entry name" value="Peptidase_S9_cat"/>
</dbReference>
<evidence type="ECO:0000313" key="3">
    <source>
        <dbReference type="Proteomes" id="UP000486760"/>
    </source>
</evidence>
<dbReference type="RefSeq" id="WP_149326753.1">
    <property type="nucleotide sequence ID" value="NZ_VTPY01000001.1"/>
</dbReference>
<accession>A0A7V7G6B3</accession>
<dbReference type="InterPro" id="IPR029058">
    <property type="entry name" value="AB_hydrolase_fold"/>
</dbReference>
<dbReference type="PANTHER" id="PTHR22946">
    <property type="entry name" value="DIENELACTONE HYDROLASE DOMAIN-CONTAINING PROTEIN-RELATED"/>
    <property type="match status" value="1"/>
</dbReference>
<dbReference type="Pfam" id="PF00326">
    <property type="entry name" value="Peptidase_S9"/>
    <property type="match status" value="1"/>
</dbReference>
<evidence type="ECO:0000313" key="2">
    <source>
        <dbReference type="EMBL" id="KAA0014543.1"/>
    </source>
</evidence>
<organism evidence="2 3">
    <name type="scientific">Billgrantia pellis</name>
    <dbReference type="NCBI Taxonomy" id="2606936"/>
    <lineage>
        <taxon>Bacteria</taxon>
        <taxon>Pseudomonadati</taxon>
        <taxon>Pseudomonadota</taxon>
        <taxon>Gammaproteobacteria</taxon>
        <taxon>Oceanospirillales</taxon>
        <taxon>Halomonadaceae</taxon>
        <taxon>Billgrantia</taxon>
    </lineage>
</organism>
<dbReference type="GO" id="GO:0008236">
    <property type="term" value="F:serine-type peptidase activity"/>
    <property type="evidence" value="ECO:0007669"/>
    <property type="project" value="InterPro"/>
</dbReference>
<dbReference type="InterPro" id="IPR050261">
    <property type="entry name" value="FrsA_esterase"/>
</dbReference>
<sequence length="393" mass="43481">MPRPCAAIVSRPDAIARFCAPLHRRRLGYGPPLGRALLLTLGLATASTACVAQGDGQATNGNGTAAEWEHPSGHLRVSEFPGGLVEADIETWNELVPDIEQIEIPASADGAEQLALYYDSGSEEAKPLLLVLHSWSTDYLQNIDIPLGQFAVANDWVFMHPDFRGQNDGRPESTASDLAISDMEDALDYARETANVDESRIYLLGYSGGAMNALHLASRHPDVFAGVSVWVPVYDLVSWYRWNDEQEEKYAEEIADACGGVPEEGSEAWEECLKRSPVEYVPDVAGELRILIAHGIGDETVPPSQALRVFNDLAAEEDRIAQELIDRLMEDREVPEELRERSTHDDREFPHFAEADASVLLHLQSGPAELVLFEGEHDMLYRPGLAWLARQER</sequence>